<dbReference type="PROSITE" id="PS50297">
    <property type="entry name" value="ANK_REP_REGION"/>
    <property type="match status" value="2"/>
</dbReference>
<dbReference type="Pfam" id="PF00023">
    <property type="entry name" value="Ank"/>
    <property type="match status" value="1"/>
</dbReference>
<name>A0A177AXN5_9BILA</name>
<dbReference type="InterPro" id="IPR036770">
    <property type="entry name" value="Ankyrin_rpt-contain_sf"/>
</dbReference>
<keyword evidence="17" id="KW-1185">Reference proteome</keyword>
<dbReference type="SUPFAM" id="SSF54236">
    <property type="entry name" value="Ubiquitin-like"/>
    <property type="match status" value="1"/>
</dbReference>
<comment type="subcellular location">
    <subcellularLocation>
        <location evidence="1">Cell membrane</location>
        <topology evidence="1">Multi-pass membrane protein</topology>
    </subcellularLocation>
</comment>
<evidence type="ECO:0000256" key="5">
    <source>
        <dbReference type="ARBA" id="ARBA00022673"/>
    </source>
</evidence>
<dbReference type="GO" id="GO:0005886">
    <property type="term" value="C:plasma membrane"/>
    <property type="evidence" value="ECO:0007669"/>
    <property type="project" value="UniProtKB-SubCell"/>
</dbReference>
<dbReference type="GO" id="GO:0098703">
    <property type="term" value="P:calcium ion import across plasma membrane"/>
    <property type="evidence" value="ECO:0007669"/>
    <property type="project" value="TreeGrafter"/>
</dbReference>
<evidence type="ECO:0000313" key="17">
    <source>
        <dbReference type="Proteomes" id="UP000078046"/>
    </source>
</evidence>
<keyword evidence="7" id="KW-0677">Repeat</keyword>
<keyword evidence="9 14" id="KW-1133">Transmembrane helix</keyword>
<dbReference type="GO" id="GO:0005262">
    <property type="term" value="F:calcium channel activity"/>
    <property type="evidence" value="ECO:0007669"/>
    <property type="project" value="UniProtKB-KW"/>
</dbReference>
<feature type="repeat" description="ANK" evidence="13">
    <location>
        <begin position="312"/>
        <end position="344"/>
    </location>
</feature>
<dbReference type="InterPro" id="IPR002110">
    <property type="entry name" value="Ankyrin_rpt"/>
</dbReference>
<accession>A0A177AXN5</accession>
<feature type="transmembrane region" description="Helical" evidence="14">
    <location>
        <begin position="668"/>
        <end position="694"/>
    </location>
</feature>
<evidence type="ECO:0000256" key="12">
    <source>
        <dbReference type="ARBA" id="ARBA00023303"/>
    </source>
</evidence>
<keyword evidence="6 14" id="KW-0812">Transmembrane</keyword>
<keyword evidence="5" id="KW-0107">Calcium channel</keyword>
<dbReference type="AlphaFoldDB" id="A0A177AXN5"/>
<feature type="transmembrane region" description="Helical" evidence="14">
    <location>
        <begin position="600"/>
        <end position="620"/>
    </location>
</feature>
<evidence type="ECO:0000256" key="11">
    <source>
        <dbReference type="ARBA" id="ARBA00023136"/>
    </source>
</evidence>
<feature type="domain" description="Ion transport" evidence="15">
    <location>
        <begin position="463"/>
        <end position="691"/>
    </location>
</feature>
<dbReference type="EMBL" id="LWCA01000832">
    <property type="protein sequence ID" value="OAF66778.1"/>
    <property type="molecule type" value="Genomic_DNA"/>
</dbReference>
<protein>
    <submittedName>
        <fullName evidence="16">Ubiquitin-like protein 5</fullName>
    </submittedName>
</protein>
<dbReference type="PANTHER" id="PTHR10582">
    <property type="entry name" value="TRANSIENT RECEPTOR POTENTIAL ION CHANNEL PROTEIN"/>
    <property type="match status" value="1"/>
</dbReference>
<dbReference type="PROSITE" id="PS50088">
    <property type="entry name" value="ANK_REPEAT"/>
    <property type="match status" value="2"/>
</dbReference>
<evidence type="ECO:0000256" key="6">
    <source>
        <dbReference type="ARBA" id="ARBA00022692"/>
    </source>
</evidence>
<evidence type="ECO:0000256" key="7">
    <source>
        <dbReference type="ARBA" id="ARBA00022737"/>
    </source>
</evidence>
<dbReference type="Pfam" id="PF00520">
    <property type="entry name" value="Ion_trans"/>
    <property type="match status" value="1"/>
</dbReference>
<keyword evidence="2" id="KW-0813">Transport</keyword>
<dbReference type="Pfam" id="PF12796">
    <property type="entry name" value="Ank_2"/>
    <property type="match status" value="1"/>
</dbReference>
<feature type="transmembrane region" description="Helical" evidence="14">
    <location>
        <begin position="439"/>
        <end position="459"/>
    </location>
</feature>
<feature type="transmembrane region" description="Helical" evidence="14">
    <location>
        <begin position="493"/>
        <end position="515"/>
    </location>
</feature>
<keyword evidence="11 14" id="KW-0472">Membrane</keyword>
<keyword evidence="12" id="KW-0407">Ion channel</keyword>
<dbReference type="Gene3D" id="3.10.20.90">
    <property type="entry name" value="Phosphatidylinositol 3-kinase Catalytic Subunit, Chain A, domain 1"/>
    <property type="match status" value="1"/>
</dbReference>
<dbReference type="Gene3D" id="1.25.40.20">
    <property type="entry name" value="Ankyrin repeat-containing domain"/>
    <property type="match status" value="1"/>
</dbReference>
<keyword evidence="10" id="KW-0406">Ion transport</keyword>
<gene>
    <name evidence="16" type="ORF">A3Q56_05508</name>
</gene>
<keyword evidence="8" id="KW-0106">Calcium</keyword>
<evidence type="ECO:0000256" key="9">
    <source>
        <dbReference type="ARBA" id="ARBA00022989"/>
    </source>
</evidence>
<keyword evidence="4" id="KW-0109">Calcium transport</keyword>
<evidence type="ECO:0000256" key="10">
    <source>
        <dbReference type="ARBA" id="ARBA00023065"/>
    </source>
</evidence>
<feature type="repeat" description="ANK" evidence="13">
    <location>
        <begin position="238"/>
        <end position="270"/>
    </location>
</feature>
<evidence type="ECO:0000313" key="16">
    <source>
        <dbReference type="EMBL" id="OAF66778.1"/>
    </source>
</evidence>
<organism evidence="16 17">
    <name type="scientific">Intoshia linei</name>
    <dbReference type="NCBI Taxonomy" id="1819745"/>
    <lineage>
        <taxon>Eukaryota</taxon>
        <taxon>Metazoa</taxon>
        <taxon>Spiralia</taxon>
        <taxon>Lophotrochozoa</taxon>
        <taxon>Mesozoa</taxon>
        <taxon>Orthonectida</taxon>
        <taxon>Rhopaluridae</taxon>
        <taxon>Intoshia</taxon>
    </lineage>
</organism>
<evidence type="ECO:0000256" key="1">
    <source>
        <dbReference type="ARBA" id="ARBA00004651"/>
    </source>
</evidence>
<sequence length="784" mass="90512">MAEDDTIGELKILIAAQTGTRSDKIILKKWYIVYKDHIKLCDFSNKIVYEIFLKWNNKLFYFLLLVFINITNPYMGNRLDTMVSDGLKDQAAGTANELYKYIDLQGGGELVSLVKEGIKTNSFDELQSHIYIKLLPFLENQGKGRFINVNDLISIRTNNAAYLKKSKDIHIDLMDGDYVNNKKYRYVVWRIDKRGAVGETALHVCLLNATAIHSVLAKHLLIVFPNLINDIYISDEYYGENALHMAIVNEEIDMVKFLLSMGADIEEQACGKFFLPLDQNINRKNIFDQEEYELPLKTDYKGGANLNAQDINGNTILHIMVIQENIEMLDLFIFKGAKTDIKNKVGLTPLSMAMELGKVDIYLHLLVKKRVICWMYGNVTCAAYEIGEIDTIGYDGEINQNSSIYRMVMGDSMEQLKMIEGVIKQLLTEKWKTFVKQRFFKRLILFIMYFICFCTAFYLRPTFININYTLQSNSTSVPLNECYLLDTNTTENIIRLTLEAVVVLGTIIYVGMLLRSIRNQGFVIFKNSMVLAPSQFMFHISNIFIIVAIPFRAACIYYVEDELVIFAMLTVAPYFLFFCRGFRILGPFVIMIYRMIKTDLFRFFVIYCIFCVGFSQALYINFRNHDSGSFSTVQNSVLATYVLSLGEFGDIYPQFEANRWSAIPKVLFILYMILVTLVLINLLIAMMANTYLIVSQSDKEWIRQWASIILIIEQSISDLNRKRNQIIYTTPMDSNKRGLVMRWYQSNTEQEILRQEKLKNFQSHKVMIQTKKYSIVSVGSKGNV</sequence>
<dbReference type="Proteomes" id="UP000078046">
    <property type="component" value="Unassembled WGS sequence"/>
</dbReference>
<proteinExistence type="predicted"/>
<dbReference type="Gene3D" id="1.10.287.70">
    <property type="match status" value="1"/>
</dbReference>
<dbReference type="SUPFAM" id="SSF48403">
    <property type="entry name" value="Ankyrin repeat"/>
    <property type="match status" value="1"/>
</dbReference>
<dbReference type="InterPro" id="IPR024862">
    <property type="entry name" value="TRPV"/>
</dbReference>
<comment type="caution">
    <text evidence="16">The sequence shown here is derived from an EMBL/GenBank/DDBJ whole genome shotgun (WGS) entry which is preliminary data.</text>
</comment>
<evidence type="ECO:0000256" key="8">
    <source>
        <dbReference type="ARBA" id="ARBA00022837"/>
    </source>
</evidence>
<keyword evidence="3" id="KW-1003">Cell membrane</keyword>
<dbReference type="InterPro" id="IPR005821">
    <property type="entry name" value="Ion_trans_dom"/>
</dbReference>
<evidence type="ECO:0000256" key="13">
    <source>
        <dbReference type="PROSITE-ProRule" id="PRU00023"/>
    </source>
</evidence>
<dbReference type="SMART" id="SM00248">
    <property type="entry name" value="ANK"/>
    <property type="match status" value="4"/>
</dbReference>
<feature type="transmembrane region" description="Helical" evidence="14">
    <location>
        <begin position="565"/>
        <end position="593"/>
    </location>
</feature>
<reference evidence="16 17" key="1">
    <citation type="submission" date="2016-04" db="EMBL/GenBank/DDBJ databases">
        <title>The genome of Intoshia linei affirms orthonectids as highly simplified spiralians.</title>
        <authorList>
            <person name="Mikhailov K.V."/>
            <person name="Slusarev G.S."/>
            <person name="Nikitin M.A."/>
            <person name="Logacheva M.D."/>
            <person name="Penin A."/>
            <person name="Aleoshin V."/>
            <person name="Panchin Y.V."/>
        </authorList>
    </citation>
    <scope>NUCLEOTIDE SEQUENCE [LARGE SCALE GENOMIC DNA]</scope>
    <source>
        <strain evidence="16">Intl2013</strain>
        <tissue evidence="16">Whole animal</tissue>
    </source>
</reference>
<evidence type="ECO:0000256" key="2">
    <source>
        <dbReference type="ARBA" id="ARBA00022448"/>
    </source>
</evidence>
<evidence type="ECO:0000259" key="15">
    <source>
        <dbReference type="Pfam" id="PF00520"/>
    </source>
</evidence>
<keyword evidence="13" id="KW-0040">ANK repeat</keyword>
<feature type="transmembrane region" description="Helical" evidence="14">
    <location>
        <begin position="536"/>
        <end position="559"/>
    </location>
</feature>
<evidence type="ECO:0000256" key="4">
    <source>
        <dbReference type="ARBA" id="ARBA00022568"/>
    </source>
</evidence>
<evidence type="ECO:0000256" key="14">
    <source>
        <dbReference type="SAM" id="Phobius"/>
    </source>
</evidence>
<evidence type="ECO:0000256" key="3">
    <source>
        <dbReference type="ARBA" id="ARBA00022475"/>
    </source>
</evidence>
<dbReference type="InterPro" id="IPR029071">
    <property type="entry name" value="Ubiquitin-like_domsf"/>
</dbReference>
<dbReference type="PANTHER" id="PTHR10582:SF28">
    <property type="entry name" value="NANCHUNG, ISOFORM B"/>
    <property type="match status" value="1"/>
</dbReference>
<dbReference type="OrthoDB" id="533508at2759"/>